<reference evidence="3 4" key="1">
    <citation type="journal article" date="2019" name="Nat. Ecol. Evol.">
        <title>Megaphylogeny resolves global patterns of mushroom evolution.</title>
        <authorList>
            <person name="Varga T."/>
            <person name="Krizsan K."/>
            <person name="Foldi C."/>
            <person name="Dima B."/>
            <person name="Sanchez-Garcia M."/>
            <person name="Sanchez-Ramirez S."/>
            <person name="Szollosi G.J."/>
            <person name="Szarkandi J.G."/>
            <person name="Papp V."/>
            <person name="Albert L."/>
            <person name="Andreopoulos W."/>
            <person name="Angelini C."/>
            <person name="Antonin V."/>
            <person name="Barry K.W."/>
            <person name="Bougher N.L."/>
            <person name="Buchanan P."/>
            <person name="Buyck B."/>
            <person name="Bense V."/>
            <person name="Catcheside P."/>
            <person name="Chovatia M."/>
            <person name="Cooper J."/>
            <person name="Damon W."/>
            <person name="Desjardin D."/>
            <person name="Finy P."/>
            <person name="Geml J."/>
            <person name="Haridas S."/>
            <person name="Hughes K."/>
            <person name="Justo A."/>
            <person name="Karasinski D."/>
            <person name="Kautmanova I."/>
            <person name="Kiss B."/>
            <person name="Kocsube S."/>
            <person name="Kotiranta H."/>
            <person name="LaButti K.M."/>
            <person name="Lechner B.E."/>
            <person name="Liimatainen K."/>
            <person name="Lipzen A."/>
            <person name="Lukacs Z."/>
            <person name="Mihaltcheva S."/>
            <person name="Morgado L.N."/>
            <person name="Niskanen T."/>
            <person name="Noordeloos M.E."/>
            <person name="Ohm R.A."/>
            <person name="Ortiz-Santana B."/>
            <person name="Ovrebo C."/>
            <person name="Racz N."/>
            <person name="Riley R."/>
            <person name="Savchenko A."/>
            <person name="Shiryaev A."/>
            <person name="Soop K."/>
            <person name="Spirin V."/>
            <person name="Szebenyi C."/>
            <person name="Tomsovsky M."/>
            <person name="Tulloss R.E."/>
            <person name="Uehling J."/>
            <person name="Grigoriev I.V."/>
            <person name="Vagvolgyi C."/>
            <person name="Papp T."/>
            <person name="Martin F.M."/>
            <person name="Miettinen O."/>
            <person name="Hibbett D.S."/>
            <person name="Nagy L.G."/>
        </authorList>
    </citation>
    <scope>NUCLEOTIDE SEQUENCE [LARGE SCALE GENOMIC DNA]</scope>
    <source>
        <strain evidence="3 4">CBS 121175</strain>
    </source>
</reference>
<evidence type="ECO:0000256" key="1">
    <source>
        <dbReference type="SAM" id="MobiDB-lite"/>
    </source>
</evidence>
<feature type="non-terminal residue" evidence="3">
    <location>
        <position position="1"/>
    </location>
</feature>
<dbReference type="InterPro" id="IPR036397">
    <property type="entry name" value="RNaseH_sf"/>
</dbReference>
<dbReference type="GO" id="GO:0004523">
    <property type="term" value="F:RNA-DNA hybrid ribonuclease activity"/>
    <property type="evidence" value="ECO:0007669"/>
    <property type="project" value="InterPro"/>
</dbReference>
<gene>
    <name evidence="3" type="ORF">FA15DRAFT_552804</name>
</gene>
<evidence type="ECO:0000313" key="4">
    <source>
        <dbReference type="Proteomes" id="UP000307440"/>
    </source>
</evidence>
<protein>
    <recommendedName>
        <fullName evidence="2">RNase H type-1 domain-containing protein</fullName>
    </recommendedName>
</protein>
<evidence type="ECO:0000313" key="3">
    <source>
        <dbReference type="EMBL" id="TFK16597.1"/>
    </source>
</evidence>
<dbReference type="InterPro" id="IPR002156">
    <property type="entry name" value="RNaseH_domain"/>
</dbReference>
<dbReference type="PROSITE" id="PS50879">
    <property type="entry name" value="RNASE_H_1"/>
    <property type="match status" value="1"/>
</dbReference>
<dbReference type="STRING" id="230819.A0A5C3K9T6"/>
<feature type="non-terminal residue" evidence="3">
    <location>
        <position position="79"/>
    </location>
</feature>
<dbReference type="GO" id="GO:0003676">
    <property type="term" value="F:nucleic acid binding"/>
    <property type="evidence" value="ECO:0007669"/>
    <property type="project" value="InterPro"/>
</dbReference>
<proteinExistence type="predicted"/>
<dbReference type="Gene3D" id="3.30.420.10">
    <property type="entry name" value="Ribonuclease H-like superfamily/Ribonuclease H"/>
    <property type="match status" value="1"/>
</dbReference>
<dbReference type="InterPro" id="IPR012337">
    <property type="entry name" value="RNaseH-like_sf"/>
</dbReference>
<feature type="domain" description="RNase H type-1" evidence="2">
    <location>
        <begin position="1"/>
        <end position="25"/>
    </location>
</feature>
<dbReference type="OrthoDB" id="3265515at2759"/>
<dbReference type="Proteomes" id="UP000307440">
    <property type="component" value="Unassembled WGS sequence"/>
</dbReference>
<name>A0A5C3K9T6_COPMA</name>
<dbReference type="AlphaFoldDB" id="A0A5C3K9T6"/>
<accession>A0A5C3K9T6</accession>
<keyword evidence="4" id="KW-1185">Reference proteome</keyword>
<sequence length="79" mass="9172">IRWISGHDEVEGNERADEEAKKAAKGEGRQVGMLEKVEKRGIGLLISVSAVKMEYKKSLKERWEEQWNESKRGKRMEEV</sequence>
<dbReference type="SUPFAM" id="SSF53098">
    <property type="entry name" value="Ribonuclease H-like"/>
    <property type="match status" value="1"/>
</dbReference>
<feature type="region of interest" description="Disordered" evidence="1">
    <location>
        <begin position="1"/>
        <end position="28"/>
    </location>
</feature>
<dbReference type="EMBL" id="ML210723">
    <property type="protein sequence ID" value="TFK16597.1"/>
    <property type="molecule type" value="Genomic_DNA"/>
</dbReference>
<evidence type="ECO:0000259" key="2">
    <source>
        <dbReference type="PROSITE" id="PS50879"/>
    </source>
</evidence>
<organism evidence="3 4">
    <name type="scientific">Coprinopsis marcescibilis</name>
    <name type="common">Agaric fungus</name>
    <name type="synonym">Psathyrella marcescibilis</name>
    <dbReference type="NCBI Taxonomy" id="230819"/>
    <lineage>
        <taxon>Eukaryota</taxon>
        <taxon>Fungi</taxon>
        <taxon>Dikarya</taxon>
        <taxon>Basidiomycota</taxon>
        <taxon>Agaricomycotina</taxon>
        <taxon>Agaricomycetes</taxon>
        <taxon>Agaricomycetidae</taxon>
        <taxon>Agaricales</taxon>
        <taxon>Agaricineae</taxon>
        <taxon>Psathyrellaceae</taxon>
        <taxon>Coprinopsis</taxon>
    </lineage>
</organism>